<organism evidence="3 4">
    <name type="scientific">Brevundimonas halotolerans</name>
    <dbReference type="NCBI Taxonomy" id="69670"/>
    <lineage>
        <taxon>Bacteria</taxon>
        <taxon>Pseudomonadati</taxon>
        <taxon>Pseudomonadota</taxon>
        <taxon>Alphaproteobacteria</taxon>
        <taxon>Caulobacterales</taxon>
        <taxon>Caulobacteraceae</taxon>
        <taxon>Brevundimonas</taxon>
    </lineage>
</organism>
<sequence>MARWDLSGAVDFAVLEAMTGGDDAISEEVLTLFVQQAGLWSPMLDVRHEGWRDAAHTVRGAAAGIGAGALAEACAVAEAADKAEAPPLLDRVRDALDVALADVAAWRHELMLRGLRG</sequence>
<evidence type="ECO:0000313" key="4">
    <source>
        <dbReference type="Proteomes" id="UP000548978"/>
    </source>
</evidence>
<dbReference type="SUPFAM" id="SSF47226">
    <property type="entry name" value="Histidine-containing phosphotransfer domain, HPT domain"/>
    <property type="match status" value="1"/>
</dbReference>
<comment type="caution">
    <text evidence="3">The sequence shown here is derived from an EMBL/GenBank/DDBJ whole genome shotgun (WGS) entry which is preliminary data.</text>
</comment>
<evidence type="ECO:0000259" key="2">
    <source>
        <dbReference type="Pfam" id="PF01627"/>
    </source>
</evidence>
<dbReference type="InterPro" id="IPR036641">
    <property type="entry name" value="HPT_dom_sf"/>
</dbReference>
<dbReference type="OrthoDB" id="7173540at2"/>
<name>A0A7W9E7L3_9CAUL</name>
<keyword evidence="4" id="KW-1185">Reference proteome</keyword>
<dbReference type="RefSeq" id="WP_123288445.1">
    <property type="nucleotide sequence ID" value="NZ_JACIJB010000008.1"/>
</dbReference>
<dbReference type="Pfam" id="PF01627">
    <property type="entry name" value="Hpt"/>
    <property type="match status" value="1"/>
</dbReference>
<keyword evidence="1" id="KW-0902">Two-component regulatory system</keyword>
<dbReference type="GO" id="GO:0004672">
    <property type="term" value="F:protein kinase activity"/>
    <property type="evidence" value="ECO:0007669"/>
    <property type="project" value="UniProtKB-ARBA"/>
</dbReference>
<reference evidence="3 4" key="1">
    <citation type="submission" date="2020-08" db="EMBL/GenBank/DDBJ databases">
        <title>Genomic Encyclopedia of Type Strains, Phase IV (KMG-IV): sequencing the most valuable type-strain genomes for metagenomic binning, comparative biology and taxonomic classification.</title>
        <authorList>
            <person name="Goeker M."/>
        </authorList>
    </citation>
    <scope>NUCLEOTIDE SEQUENCE [LARGE SCALE GENOMIC DNA]</scope>
    <source>
        <strain evidence="3 4">DSM 24448</strain>
    </source>
</reference>
<dbReference type="Proteomes" id="UP000548978">
    <property type="component" value="Unassembled WGS sequence"/>
</dbReference>
<dbReference type="EMBL" id="JACIJB010000008">
    <property type="protein sequence ID" value="MBB5661118.1"/>
    <property type="molecule type" value="Genomic_DNA"/>
</dbReference>
<dbReference type="InterPro" id="IPR008207">
    <property type="entry name" value="Sig_transdc_His_kin_Hpt_dom"/>
</dbReference>
<feature type="domain" description="HPt" evidence="2">
    <location>
        <begin position="50"/>
        <end position="99"/>
    </location>
</feature>
<dbReference type="GO" id="GO:0000160">
    <property type="term" value="P:phosphorelay signal transduction system"/>
    <property type="evidence" value="ECO:0007669"/>
    <property type="project" value="UniProtKB-KW"/>
</dbReference>
<protein>
    <submittedName>
        <fullName evidence="3">HPt (Histidine-containing phosphotransfer) domain-containing protein</fullName>
    </submittedName>
</protein>
<evidence type="ECO:0000313" key="3">
    <source>
        <dbReference type="EMBL" id="MBB5661118.1"/>
    </source>
</evidence>
<dbReference type="Gene3D" id="1.20.120.160">
    <property type="entry name" value="HPT domain"/>
    <property type="match status" value="1"/>
</dbReference>
<dbReference type="AlphaFoldDB" id="A0A7W9E7L3"/>
<gene>
    <name evidence="3" type="ORF">FHS65_001877</name>
</gene>
<accession>A0A7W9E7L3</accession>
<proteinExistence type="predicted"/>
<evidence type="ECO:0000256" key="1">
    <source>
        <dbReference type="ARBA" id="ARBA00023012"/>
    </source>
</evidence>